<reference evidence="3 4" key="1">
    <citation type="submission" date="2014-09" db="EMBL/GenBank/DDBJ databases">
        <title>Complete genome sequence of Endomicrobium proavitum.</title>
        <authorList>
            <person name="Zheng H."/>
        </authorList>
    </citation>
    <scope>NUCLEOTIDE SEQUENCE [LARGE SCALE GENOMIC DNA]</scope>
    <source>
        <strain evidence="3 4">Rsa215</strain>
    </source>
</reference>
<dbReference type="InterPro" id="IPR050563">
    <property type="entry name" value="4-hydroxybenzoyl-CoA_TE"/>
</dbReference>
<comment type="similarity">
    <text evidence="1">Belongs to the 4-hydroxybenzoyl-CoA thioesterase family.</text>
</comment>
<name>A0A0G3WHL0_9BACT</name>
<dbReference type="Pfam" id="PF13279">
    <property type="entry name" value="4HBT_2"/>
    <property type="match status" value="1"/>
</dbReference>
<protein>
    <submittedName>
        <fullName evidence="3">Acyl-CoA thioesterase</fullName>
    </submittedName>
</protein>
<dbReference type="KEGG" id="epo:Epro_0011"/>
<evidence type="ECO:0000256" key="1">
    <source>
        <dbReference type="ARBA" id="ARBA00005953"/>
    </source>
</evidence>
<dbReference type="PANTHER" id="PTHR31793:SF27">
    <property type="entry name" value="NOVEL THIOESTERASE SUPERFAMILY DOMAIN AND SAPOSIN A-TYPE DOMAIN CONTAINING PROTEIN (0610012H03RIK)"/>
    <property type="match status" value="1"/>
</dbReference>
<dbReference type="PATRIC" id="fig|1408281.3.peg.11"/>
<dbReference type="InterPro" id="IPR029069">
    <property type="entry name" value="HotDog_dom_sf"/>
</dbReference>
<dbReference type="Proteomes" id="UP000035337">
    <property type="component" value="Chromosome"/>
</dbReference>
<dbReference type="AlphaFoldDB" id="A0A0G3WHL0"/>
<dbReference type="EMBL" id="CP009498">
    <property type="protein sequence ID" value="AKL97390.1"/>
    <property type="molecule type" value="Genomic_DNA"/>
</dbReference>
<dbReference type="PANTHER" id="PTHR31793">
    <property type="entry name" value="4-HYDROXYBENZOYL-COA THIOESTERASE FAMILY MEMBER"/>
    <property type="match status" value="1"/>
</dbReference>
<dbReference type="SUPFAM" id="SSF54637">
    <property type="entry name" value="Thioesterase/thiol ester dehydrase-isomerase"/>
    <property type="match status" value="1"/>
</dbReference>
<organism evidence="3 4">
    <name type="scientific">Endomicrobium proavitum</name>
    <dbReference type="NCBI Taxonomy" id="1408281"/>
    <lineage>
        <taxon>Bacteria</taxon>
        <taxon>Pseudomonadati</taxon>
        <taxon>Elusimicrobiota</taxon>
        <taxon>Endomicrobiia</taxon>
        <taxon>Endomicrobiales</taxon>
        <taxon>Endomicrobiaceae</taxon>
        <taxon>Endomicrobium</taxon>
    </lineage>
</organism>
<dbReference type="PIRSF" id="PIRSF003230">
    <property type="entry name" value="YbgC"/>
    <property type="match status" value="1"/>
</dbReference>
<dbReference type="Gene3D" id="3.10.129.10">
    <property type="entry name" value="Hotdog Thioesterase"/>
    <property type="match status" value="1"/>
</dbReference>
<sequence length="137" mass="15895">MNKLQLRIAYADTDTMGVVYYGNYLTFFERGRTEWLREIGLEYKEIEKRGFCFPVTYAECKYKSPAKYDDLITVETRLTDIGAASITCEYEVKCDDKLLAVGKTVHPFVNKDLKVVRFPKDIREIFEKNIEAGHCGK</sequence>
<evidence type="ECO:0000313" key="4">
    <source>
        <dbReference type="Proteomes" id="UP000035337"/>
    </source>
</evidence>
<evidence type="ECO:0000313" key="3">
    <source>
        <dbReference type="EMBL" id="AKL97390.1"/>
    </source>
</evidence>
<dbReference type="GO" id="GO:0047617">
    <property type="term" value="F:fatty acyl-CoA hydrolase activity"/>
    <property type="evidence" value="ECO:0007669"/>
    <property type="project" value="TreeGrafter"/>
</dbReference>
<accession>A0A0G3WHL0</accession>
<dbReference type="RefSeq" id="WP_052569482.1">
    <property type="nucleotide sequence ID" value="NZ_CP009498.1"/>
</dbReference>
<keyword evidence="4" id="KW-1185">Reference proteome</keyword>
<dbReference type="InterPro" id="IPR006684">
    <property type="entry name" value="YbgC/YbaW"/>
</dbReference>
<evidence type="ECO:0000256" key="2">
    <source>
        <dbReference type="ARBA" id="ARBA00022801"/>
    </source>
</evidence>
<keyword evidence="2" id="KW-0378">Hydrolase</keyword>
<gene>
    <name evidence="3" type="primary">ybgC</name>
    <name evidence="3" type="ORF">Epro_0011</name>
</gene>
<dbReference type="OrthoDB" id="9800856at2"/>
<proteinExistence type="inferred from homology"/>
<dbReference type="CDD" id="cd00586">
    <property type="entry name" value="4HBT"/>
    <property type="match status" value="1"/>
</dbReference>
<dbReference type="NCBIfam" id="TIGR00051">
    <property type="entry name" value="YbgC/FadM family acyl-CoA thioesterase"/>
    <property type="match status" value="1"/>
</dbReference>
<dbReference type="STRING" id="1408281.Epro_0011"/>